<dbReference type="RefSeq" id="WP_006969909.1">
    <property type="nucleotide sequence ID" value="NZ_ABCS01000007.1"/>
</dbReference>
<feature type="transmembrane region" description="Helical" evidence="5">
    <location>
        <begin position="191"/>
        <end position="207"/>
    </location>
</feature>
<dbReference type="EMBL" id="ABCS01000007">
    <property type="protein sequence ID" value="EDM80816.1"/>
    <property type="molecule type" value="Genomic_DNA"/>
</dbReference>
<name>A6FZL0_9BACT</name>
<dbReference type="OrthoDB" id="5525762at2"/>
<organism evidence="7 8">
    <name type="scientific">Plesiocystis pacifica SIR-1</name>
    <dbReference type="NCBI Taxonomy" id="391625"/>
    <lineage>
        <taxon>Bacteria</taxon>
        <taxon>Pseudomonadati</taxon>
        <taxon>Myxococcota</taxon>
        <taxon>Polyangia</taxon>
        <taxon>Nannocystales</taxon>
        <taxon>Nannocystaceae</taxon>
        <taxon>Plesiocystis</taxon>
    </lineage>
</organism>
<dbReference type="Proteomes" id="UP000005801">
    <property type="component" value="Unassembled WGS sequence"/>
</dbReference>
<proteinExistence type="predicted"/>
<dbReference type="STRING" id="391625.PPSIR1_27938"/>
<dbReference type="eggNOG" id="COG3307">
    <property type="taxonomic scope" value="Bacteria"/>
</dbReference>
<feature type="domain" description="O-antigen ligase-related" evidence="6">
    <location>
        <begin position="197"/>
        <end position="332"/>
    </location>
</feature>
<feature type="transmembrane region" description="Helical" evidence="5">
    <location>
        <begin position="95"/>
        <end position="116"/>
    </location>
</feature>
<evidence type="ECO:0000256" key="1">
    <source>
        <dbReference type="ARBA" id="ARBA00004141"/>
    </source>
</evidence>
<dbReference type="InterPro" id="IPR007016">
    <property type="entry name" value="O-antigen_ligase-rel_domated"/>
</dbReference>
<keyword evidence="3 5" id="KW-1133">Transmembrane helix</keyword>
<keyword evidence="4 5" id="KW-0472">Membrane</keyword>
<evidence type="ECO:0000313" key="7">
    <source>
        <dbReference type="EMBL" id="EDM80816.1"/>
    </source>
</evidence>
<reference evidence="7 8" key="1">
    <citation type="submission" date="2007-06" db="EMBL/GenBank/DDBJ databases">
        <authorList>
            <person name="Shimkets L."/>
            <person name="Ferriera S."/>
            <person name="Johnson J."/>
            <person name="Kravitz S."/>
            <person name="Beeson K."/>
            <person name="Sutton G."/>
            <person name="Rogers Y.-H."/>
            <person name="Friedman R."/>
            <person name="Frazier M."/>
            <person name="Venter J.C."/>
        </authorList>
    </citation>
    <scope>NUCLEOTIDE SEQUENCE [LARGE SCALE GENOMIC DNA]</scope>
    <source>
        <strain evidence="7 8">SIR-1</strain>
    </source>
</reference>
<feature type="transmembrane region" description="Helical" evidence="5">
    <location>
        <begin position="128"/>
        <end position="150"/>
    </location>
</feature>
<dbReference type="InterPro" id="IPR051533">
    <property type="entry name" value="WaaL-like"/>
</dbReference>
<gene>
    <name evidence="7" type="ORF">PPSIR1_27938</name>
</gene>
<accession>A6FZL0</accession>
<evidence type="ECO:0000256" key="5">
    <source>
        <dbReference type="SAM" id="Phobius"/>
    </source>
</evidence>
<evidence type="ECO:0000256" key="2">
    <source>
        <dbReference type="ARBA" id="ARBA00022692"/>
    </source>
</evidence>
<feature type="transmembrane region" description="Helical" evidence="5">
    <location>
        <begin position="320"/>
        <end position="338"/>
    </location>
</feature>
<dbReference type="PANTHER" id="PTHR37422:SF21">
    <property type="entry name" value="EXOQ-LIKE PROTEIN"/>
    <property type="match status" value="1"/>
</dbReference>
<feature type="transmembrane region" description="Helical" evidence="5">
    <location>
        <begin position="72"/>
        <end position="89"/>
    </location>
</feature>
<evidence type="ECO:0000313" key="8">
    <source>
        <dbReference type="Proteomes" id="UP000005801"/>
    </source>
</evidence>
<protein>
    <recommendedName>
        <fullName evidence="6">O-antigen ligase-related domain-containing protein</fullName>
    </recommendedName>
</protein>
<evidence type="ECO:0000259" key="6">
    <source>
        <dbReference type="Pfam" id="PF04932"/>
    </source>
</evidence>
<dbReference type="GO" id="GO:0016020">
    <property type="term" value="C:membrane"/>
    <property type="evidence" value="ECO:0007669"/>
    <property type="project" value="UniProtKB-SubCell"/>
</dbReference>
<dbReference type="Pfam" id="PF04932">
    <property type="entry name" value="Wzy_C"/>
    <property type="match status" value="1"/>
</dbReference>
<comment type="caution">
    <text evidence="7">The sequence shown here is derived from an EMBL/GenBank/DDBJ whole genome shotgun (WGS) entry which is preliminary data.</text>
</comment>
<evidence type="ECO:0000256" key="3">
    <source>
        <dbReference type="ARBA" id="ARBA00022989"/>
    </source>
</evidence>
<dbReference type="AlphaFoldDB" id="A6FZL0"/>
<comment type="subcellular location">
    <subcellularLocation>
        <location evidence="1">Membrane</location>
        <topology evidence="1">Multi-pass membrane protein</topology>
    </subcellularLocation>
</comment>
<evidence type="ECO:0000256" key="4">
    <source>
        <dbReference type="ARBA" id="ARBA00023136"/>
    </source>
</evidence>
<keyword evidence="2 5" id="KW-0812">Transmembrane</keyword>
<dbReference type="PANTHER" id="PTHR37422">
    <property type="entry name" value="TEICHURONIC ACID BIOSYNTHESIS PROTEIN TUAE"/>
    <property type="match status" value="1"/>
</dbReference>
<keyword evidence="8" id="KW-1185">Reference proteome</keyword>
<feature type="transmembrane region" description="Helical" evidence="5">
    <location>
        <begin position="237"/>
        <end position="257"/>
    </location>
</feature>
<sequence length="408" mass="42840">MSALRAEHLAGVALALYLLSGTWSVDRILAVEPSIAWQPRTWAVAALLVLAFRPGSGSRRGGGVRPPSPTLFAAELGWLGLSLVALAWAPELELGTRAAIDLALMIAVAVALRRLLVHGRVDALLQGFELALLGLLGLLAAAAVAGGLGSGRLATLGGGPNVFGRNMGLLCVFSFERALRSPSSTTPRRASALWPLLAVFAAMLIALSGSRGAMISTAVALFALLALGHARPSRRLLVLAGAVILGLAAVTFTELGAKVAESFATRVLDLLLRDRYVSSRDEIYAIALEQGARRPVLGHGLASFAANTLWPYAHNMILDAWYETGALGVACLGLYLSLWGRGAWASWRCPPARQPGLAGLDALRAAALLILVASQFSGGRYDLRGLLVFAALTCLRPAASSPWRRPSP</sequence>